<gene>
    <name evidence="9" type="ORF">LX13_002125</name>
</gene>
<dbReference type="PANTHER" id="PTHR35333:SF3">
    <property type="entry name" value="BETA-LACTAMASE-TYPE TRANSPEPTIDASE FOLD CONTAINING PROTEIN"/>
    <property type="match status" value="1"/>
</dbReference>
<keyword evidence="10" id="KW-1185">Reference proteome</keyword>
<dbReference type="Gene3D" id="3.40.710.10">
    <property type="entry name" value="DD-peptidase/beta-lactamase superfamily"/>
    <property type="match status" value="1"/>
</dbReference>
<evidence type="ECO:0000256" key="4">
    <source>
        <dbReference type="ARBA" id="ARBA00023251"/>
    </source>
</evidence>
<feature type="signal peptide" evidence="7">
    <location>
        <begin position="1"/>
        <end position="24"/>
    </location>
</feature>
<comment type="similarity">
    <text evidence="1 5">Belongs to the class-A beta-lactamase family.</text>
</comment>
<keyword evidence="3 5" id="KW-0378">Hydrolase</keyword>
<keyword evidence="7" id="KW-0732">Signal</keyword>
<dbReference type="EC" id="3.5.2.6" evidence="2 5"/>
<feature type="compositionally biased region" description="Low complexity" evidence="6">
    <location>
        <begin position="30"/>
        <end position="48"/>
    </location>
</feature>
<name>A0ABT1HF01_9NOCA</name>
<dbReference type="InterPro" id="IPR045155">
    <property type="entry name" value="Beta-lactam_cat"/>
</dbReference>
<dbReference type="PROSITE" id="PS00146">
    <property type="entry name" value="BETA_LACTAMASE_A"/>
    <property type="match status" value="1"/>
</dbReference>
<dbReference type="PROSITE" id="PS51257">
    <property type="entry name" value="PROKAR_LIPOPROTEIN"/>
    <property type="match status" value="1"/>
</dbReference>
<dbReference type="InterPro" id="IPR012338">
    <property type="entry name" value="Beta-lactam/transpept-like"/>
</dbReference>
<feature type="chain" id="PRO_5045095102" description="Beta-lactamase" evidence="7">
    <location>
        <begin position="25"/>
        <end position="318"/>
    </location>
</feature>
<keyword evidence="4 5" id="KW-0046">Antibiotic resistance</keyword>
<evidence type="ECO:0000256" key="1">
    <source>
        <dbReference type="ARBA" id="ARBA00009009"/>
    </source>
</evidence>
<evidence type="ECO:0000259" key="8">
    <source>
        <dbReference type="Pfam" id="PF13354"/>
    </source>
</evidence>
<proteinExistence type="inferred from homology"/>
<reference evidence="9 10" key="1">
    <citation type="submission" date="2022-06" db="EMBL/GenBank/DDBJ databases">
        <title>Genomic Encyclopedia of Archaeal and Bacterial Type Strains, Phase II (KMG-II): from individual species to whole genera.</title>
        <authorList>
            <person name="Goeker M."/>
        </authorList>
    </citation>
    <scope>NUCLEOTIDE SEQUENCE [LARGE SCALE GENOMIC DNA]</scope>
    <source>
        <strain evidence="9 10">DSM 44693</strain>
    </source>
</reference>
<sequence>MSSVRWTCSPRVAVVGLAVVAAVAVGGCATPSDSSSGTGSSSASSPTTVAPDWAGLEQRFGTRIGVVALDTGTGRAIGNRDDERFPMLSTFKVLAVAALLRAHPLSTGYFDQIVRFTAADIVSNSPVTSTRVVTGMSVADLARAALQYSDNTAGNLLLDRLGGPSAVTAFARSIGDPVTRLDRRETELNTAIPGDPRDTSTPDAEASNLRTLLLGAPDATVAPAKPERDQLVEWMIQNTTGAAKIRAALPGWTVADKTGGGDHGSANDVAIAWPPGGGAPLVVAVMTIRPDDSTLDADPNVIAEATRTAVRALRPTAG</sequence>
<dbReference type="Pfam" id="PF13354">
    <property type="entry name" value="Beta-lactamase2"/>
    <property type="match status" value="1"/>
</dbReference>
<dbReference type="RefSeq" id="WP_253661312.1">
    <property type="nucleotide sequence ID" value="NZ_BAAAJQ010000001.1"/>
</dbReference>
<evidence type="ECO:0000256" key="6">
    <source>
        <dbReference type="SAM" id="MobiDB-lite"/>
    </source>
</evidence>
<comment type="caution">
    <text evidence="9">The sequence shown here is derived from an EMBL/GenBank/DDBJ whole genome shotgun (WGS) entry which is preliminary data.</text>
</comment>
<comment type="catalytic activity">
    <reaction evidence="5">
        <text>a beta-lactam + H2O = a substituted beta-amino acid</text>
        <dbReference type="Rhea" id="RHEA:20401"/>
        <dbReference type="ChEBI" id="CHEBI:15377"/>
        <dbReference type="ChEBI" id="CHEBI:35627"/>
        <dbReference type="ChEBI" id="CHEBI:140347"/>
        <dbReference type="EC" id="3.5.2.6"/>
    </reaction>
</comment>
<accession>A0ABT1HF01</accession>
<dbReference type="Proteomes" id="UP001206895">
    <property type="component" value="Unassembled WGS sequence"/>
</dbReference>
<evidence type="ECO:0000256" key="2">
    <source>
        <dbReference type="ARBA" id="ARBA00012865"/>
    </source>
</evidence>
<dbReference type="NCBIfam" id="NF033103">
    <property type="entry name" value="bla_class_A"/>
    <property type="match status" value="1"/>
</dbReference>
<evidence type="ECO:0000256" key="5">
    <source>
        <dbReference type="RuleBase" id="RU361140"/>
    </source>
</evidence>
<feature type="domain" description="Beta-lactamase class A catalytic" evidence="8">
    <location>
        <begin position="65"/>
        <end position="287"/>
    </location>
</feature>
<feature type="region of interest" description="Disordered" evidence="6">
    <location>
        <begin position="30"/>
        <end position="49"/>
    </location>
</feature>
<dbReference type="EMBL" id="JAMTCJ010000002">
    <property type="protein sequence ID" value="MCP2176306.1"/>
    <property type="molecule type" value="Genomic_DNA"/>
</dbReference>
<organism evidence="9 10">
    <name type="scientific">Williamsia maris</name>
    <dbReference type="NCBI Taxonomy" id="72806"/>
    <lineage>
        <taxon>Bacteria</taxon>
        <taxon>Bacillati</taxon>
        <taxon>Actinomycetota</taxon>
        <taxon>Actinomycetes</taxon>
        <taxon>Mycobacteriales</taxon>
        <taxon>Nocardiaceae</taxon>
        <taxon>Williamsia</taxon>
    </lineage>
</organism>
<dbReference type="SUPFAM" id="SSF56601">
    <property type="entry name" value="beta-lactamase/transpeptidase-like"/>
    <property type="match status" value="1"/>
</dbReference>
<dbReference type="PRINTS" id="PR00118">
    <property type="entry name" value="BLACTAMASEA"/>
</dbReference>
<dbReference type="InterPro" id="IPR000871">
    <property type="entry name" value="Beta-lactam_class-A"/>
</dbReference>
<protein>
    <recommendedName>
        <fullName evidence="2 5">Beta-lactamase</fullName>
        <ecNumber evidence="2 5">3.5.2.6</ecNumber>
    </recommendedName>
</protein>
<evidence type="ECO:0000256" key="3">
    <source>
        <dbReference type="ARBA" id="ARBA00022801"/>
    </source>
</evidence>
<dbReference type="PANTHER" id="PTHR35333">
    <property type="entry name" value="BETA-LACTAMASE"/>
    <property type="match status" value="1"/>
</dbReference>
<dbReference type="InterPro" id="IPR023650">
    <property type="entry name" value="Beta-lactam_class-A_AS"/>
</dbReference>
<evidence type="ECO:0000256" key="7">
    <source>
        <dbReference type="SAM" id="SignalP"/>
    </source>
</evidence>
<evidence type="ECO:0000313" key="9">
    <source>
        <dbReference type="EMBL" id="MCP2176306.1"/>
    </source>
</evidence>
<evidence type="ECO:0000313" key="10">
    <source>
        <dbReference type="Proteomes" id="UP001206895"/>
    </source>
</evidence>